<dbReference type="InterPro" id="IPR002347">
    <property type="entry name" value="SDR_fam"/>
</dbReference>
<accession>A0ABT1DEL3</accession>
<evidence type="ECO:0000313" key="2">
    <source>
        <dbReference type="EMBL" id="MCO8269253.1"/>
    </source>
</evidence>
<protein>
    <submittedName>
        <fullName evidence="2">SDR family NAD(P)-dependent oxidoreductase</fullName>
    </submittedName>
</protein>
<evidence type="ECO:0000313" key="3">
    <source>
        <dbReference type="Proteomes" id="UP001523369"/>
    </source>
</evidence>
<dbReference type="Pfam" id="PF00106">
    <property type="entry name" value="adh_short"/>
    <property type="match status" value="1"/>
</dbReference>
<sequence>MGSVAVIGGTAGIGQAMSRALAAQGRHVLVVGRTFRDADVPGLEFVRADLSSMREAARLAGELPTALDAVVFTTGIIAAPQRQETAEGIEADMAVSYLSRFVILRGLADRLERGKVFVMGFPGKGQAGYPTDLNAERSYKAMAVHMNTVAANEALVLDAARRYPHLDVFGLNPGFVKSGIRSNLFGEGSWRYRLMEAALAPIYTKPSVYADRVLPLLSTDAPSGTMFNRKGAAIPASPVLTPDRVTAFMAASERLVAKTGITVP</sequence>
<proteinExistence type="predicted"/>
<reference evidence="2 3" key="1">
    <citation type="submission" date="2022-06" db="EMBL/GenBank/DDBJ databases">
        <title>New Species of the Genus Actinoplanes, ActinopZanes ferrugineus.</title>
        <authorList>
            <person name="Ding P."/>
        </authorList>
    </citation>
    <scope>NUCLEOTIDE SEQUENCE [LARGE SCALE GENOMIC DNA]</scope>
    <source>
        <strain evidence="2 3">TRM88003</strain>
    </source>
</reference>
<dbReference type="Gene3D" id="3.40.50.720">
    <property type="entry name" value="NAD(P)-binding Rossmann-like Domain"/>
    <property type="match status" value="1"/>
</dbReference>
<comment type="caution">
    <text evidence="2">The sequence shown here is derived from an EMBL/GenBank/DDBJ whole genome shotgun (WGS) entry which is preliminary data.</text>
</comment>
<dbReference type="InterPro" id="IPR052228">
    <property type="entry name" value="Sec_Metab_Biosynth_Oxidored"/>
</dbReference>
<dbReference type="PANTHER" id="PTHR47534:SF3">
    <property type="entry name" value="ALCOHOL DEHYDROGENASE-LIKE C-TERMINAL DOMAIN-CONTAINING PROTEIN"/>
    <property type="match status" value="1"/>
</dbReference>
<dbReference type="PANTHER" id="PTHR47534">
    <property type="entry name" value="YALI0E05731P"/>
    <property type="match status" value="1"/>
</dbReference>
<evidence type="ECO:0000256" key="1">
    <source>
        <dbReference type="ARBA" id="ARBA00023002"/>
    </source>
</evidence>
<gene>
    <name evidence="2" type="ORF">M1L60_01460</name>
</gene>
<dbReference type="RefSeq" id="WP_253235392.1">
    <property type="nucleotide sequence ID" value="NZ_JAMYJR010000001.1"/>
</dbReference>
<keyword evidence="3" id="KW-1185">Reference proteome</keyword>
<name>A0ABT1DEL3_9ACTN</name>
<organism evidence="2 3">
    <name type="scientific">Paractinoplanes aksuensis</name>
    <dbReference type="NCBI Taxonomy" id="2939490"/>
    <lineage>
        <taxon>Bacteria</taxon>
        <taxon>Bacillati</taxon>
        <taxon>Actinomycetota</taxon>
        <taxon>Actinomycetes</taxon>
        <taxon>Micromonosporales</taxon>
        <taxon>Micromonosporaceae</taxon>
        <taxon>Paractinoplanes</taxon>
    </lineage>
</organism>
<dbReference type="Proteomes" id="UP001523369">
    <property type="component" value="Unassembled WGS sequence"/>
</dbReference>
<dbReference type="EMBL" id="JAMYJR010000001">
    <property type="protein sequence ID" value="MCO8269253.1"/>
    <property type="molecule type" value="Genomic_DNA"/>
</dbReference>
<dbReference type="InterPro" id="IPR036291">
    <property type="entry name" value="NAD(P)-bd_dom_sf"/>
</dbReference>
<keyword evidence="1" id="KW-0560">Oxidoreductase</keyword>
<dbReference type="SUPFAM" id="SSF51735">
    <property type="entry name" value="NAD(P)-binding Rossmann-fold domains"/>
    <property type="match status" value="1"/>
</dbReference>